<gene>
    <name evidence="1" type="ORF">SAMN05192534_10119</name>
</gene>
<accession>A0A1G7Y6Y4</accession>
<dbReference type="NCBIfam" id="NF008333">
    <property type="entry name" value="PRK11118.1"/>
    <property type="match status" value="1"/>
</dbReference>
<dbReference type="AlphaFoldDB" id="A0A1G7Y6Y4"/>
<dbReference type="PANTHER" id="PTHR39169:SF1">
    <property type="entry name" value="MONOOXYGENASE YDHR-RELATED"/>
    <property type="match status" value="1"/>
</dbReference>
<proteinExistence type="predicted"/>
<dbReference type="InterPro" id="IPR011008">
    <property type="entry name" value="Dimeric_a/b-barrel"/>
</dbReference>
<evidence type="ECO:0000313" key="2">
    <source>
        <dbReference type="Proteomes" id="UP000199163"/>
    </source>
</evidence>
<dbReference type="Pfam" id="PF08803">
    <property type="entry name" value="ydhR"/>
    <property type="match status" value="1"/>
</dbReference>
<dbReference type="InterPro" id="IPR014910">
    <property type="entry name" value="YdhR"/>
</dbReference>
<evidence type="ECO:0000313" key="1">
    <source>
        <dbReference type="EMBL" id="SDG92245.1"/>
    </source>
</evidence>
<dbReference type="OrthoDB" id="1440627at2"/>
<dbReference type="SUPFAM" id="SSF54909">
    <property type="entry name" value="Dimeric alpha+beta barrel"/>
    <property type="match status" value="1"/>
</dbReference>
<name>A0A1G7Y6Y4_9BACI</name>
<reference evidence="1 2" key="1">
    <citation type="submission" date="2016-10" db="EMBL/GenBank/DDBJ databases">
        <authorList>
            <person name="de Groot N.N."/>
        </authorList>
    </citation>
    <scope>NUCLEOTIDE SEQUENCE [LARGE SCALE GENOMIC DNA]</scope>
    <source>
        <strain evidence="1 2">DSM 21632</strain>
    </source>
</reference>
<dbReference type="EMBL" id="FNDK01000001">
    <property type="protein sequence ID" value="SDG92245.1"/>
    <property type="molecule type" value="Genomic_DNA"/>
</dbReference>
<sequence length="101" mass="11542">MAYVLQVDFDMEGPFGEEMAESFEGLAQSINEEDGFIWKIWTEDEETKQAGGIYLFDTKAHAKKYLDMHTARLKEFGIEPVRAKIFQVNDALTNINHGPVK</sequence>
<dbReference type="STRING" id="568899.SAMN05192534_10119"/>
<dbReference type="PANTHER" id="PTHR39169">
    <property type="match status" value="1"/>
</dbReference>
<dbReference type="RefSeq" id="WP_091270147.1">
    <property type="nucleotide sequence ID" value="NZ_FNDK01000001.1"/>
</dbReference>
<dbReference type="Proteomes" id="UP000199163">
    <property type="component" value="Unassembled WGS sequence"/>
</dbReference>
<organism evidence="1 2">
    <name type="scientific">Alteribacillus persepolensis</name>
    <dbReference type="NCBI Taxonomy" id="568899"/>
    <lineage>
        <taxon>Bacteria</taxon>
        <taxon>Bacillati</taxon>
        <taxon>Bacillota</taxon>
        <taxon>Bacilli</taxon>
        <taxon>Bacillales</taxon>
        <taxon>Bacillaceae</taxon>
        <taxon>Alteribacillus</taxon>
    </lineage>
</organism>
<protein>
    <submittedName>
        <fullName evidence="1">Putative mono-oxygenase ydhR</fullName>
    </submittedName>
</protein>
<keyword evidence="2" id="KW-1185">Reference proteome</keyword>
<dbReference type="Gene3D" id="3.30.70.100">
    <property type="match status" value="1"/>
</dbReference>